<feature type="transmembrane region" description="Helical" evidence="2">
    <location>
        <begin position="63"/>
        <end position="84"/>
    </location>
</feature>
<dbReference type="EMBL" id="BAAAZG010000071">
    <property type="protein sequence ID" value="GAA4103364.1"/>
    <property type="molecule type" value="Genomic_DNA"/>
</dbReference>
<name>A0ABP7X3K7_9ACTN</name>
<feature type="compositionally biased region" description="Low complexity" evidence="1">
    <location>
        <begin position="382"/>
        <end position="395"/>
    </location>
</feature>
<feature type="transmembrane region" description="Helical" evidence="2">
    <location>
        <begin position="146"/>
        <end position="165"/>
    </location>
</feature>
<dbReference type="InterPro" id="IPR050879">
    <property type="entry name" value="Acyltransferase_3"/>
</dbReference>
<organism evidence="4 5">
    <name type="scientific">Actinomadura miaoliensis</name>
    <dbReference type="NCBI Taxonomy" id="430685"/>
    <lineage>
        <taxon>Bacteria</taxon>
        <taxon>Bacillati</taxon>
        <taxon>Actinomycetota</taxon>
        <taxon>Actinomycetes</taxon>
        <taxon>Streptosporangiales</taxon>
        <taxon>Thermomonosporaceae</taxon>
        <taxon>Actinomadura</taxon>
    </lineage>
</organism>
<feature type="transmembrane region" description="Helical" evidence="2">
    <location>
        <begin position="199"/>
        <end position="216"/>
    </location>
</feature>
<keyword evidence="4" id="KW-0012">Acyltransferase</keyword>
<evidence type="ECO:0000259" key="3">
    <source>
        <dbReference type="Pfam" id="PF01757"/>
    </source>
</evidence>
<dbReference type="InterPro" id="IPR002656">
    <property type="entry name" value="Acyl_transf_3_dom"/>
</dbReference>
<feature type="transmembrane region" description="Helical" evidence="2">
    <location>
        <begin position="223"/>
        <end position="244"/>
    </location>
</feature>
<keyword evidence="2" id="KW-0812">Transmembrane</keyword>
<feature type="transmembrane region" description="Helical" evidence="2">
    <location>
        <begin position="96"/>
        <end position="115"/>
    </location>
</feature>
<dbReference type="GO" id="GO:0016746">
    <property type="term" value="F:acyltransferase activity"/>
    <property type="evidence" value="ECO:0007669"/>
    <property type="project" value="UniProtKB-KW"/>
</dbReference>
<dbReference type="PANTHER" id="PTHR23028">
    <property type="entry name" value="ACETYLTRANSFERASE"/>
    <property type="match status" value="1"/>
</dbReference>
<dbReference type="PANTHER" id="PTHR23028:SF53">
    <property type="entry name" value="ACYL_TRANSF_3 DOMAIN-CONTAINING PROTEIN"/>
    <property type="match status" value="1"/>
</dbReference>
<feature type="transmembrane region" description="Helical" evidence="2">
    <location>
        <begin position="21"/>
        <end position="38"/>
    </location>
</feature>
<keyword evidence="2" id="KW-1133">Transmembrane helix</keyword>
<evidence type="ECO:0000313" key="4">
    <source>
        <dbReference type="EMBL" id="GAA4103364.1"/>
    </source>
</evidence>
<dbReference type="RefSeq" id="WP_344958445.1">
    <property type="nucleotide sequence ID" value="NZ_BAAAZG010000071.1"/>
</dbReference>
<feature type="region of interest" description="Disordered" evidence="1">
    <location>
        <begin position="367"/>
        <end position="422"/>
    </location>
</feature>
<accession>A0ABP7X3K7</accession>
<feature type="transmembrane region" description="Helical" evidence="2">
    <location>
        <begin position="286"/>
        <end position="304"/>
    </location>
</feature>
<sequence>MSPAHTHTSSRPAGHTRLHEVDLLRFLAAMVVVLYHFTGGNGGPWKDETARDLYTPISKVTQFGYLGVDLFFLISGFVILMSVWGRGLADFTVSRITRLYPAYWFSVALVGVIYLTTGLGKGRPEDLIPNLTMFQRGMGVTDVSGVYWTLWVEMHFYALIALLVVAGTTYRNCVAFMGTWSVLAIFADETGNETLKNLLIPSYAPYFIAGMAFYLIHRFGSNILLWGIAAFSWAVSVRHALPIATGKPYHIAPADAWPAAPIIVTATYAVMALVAIGALRRLRWRFFATLGALTYPTYLIHYEIGPVLGHAIYPGIPLEIATAVLIAAVLAAAYLIHRFIERPGAAWLKPRLRDSFDRLRRVDRGLRKTARAQTSTAPTAETPGHPGTTDETTGGTPSGPTPRRNEEEPHGSTPSPPIGSTI</sequence>
<feature type="transmembrane region" description="Helical" evidence="2">
    <location>
        <begin position="316"/>
        <end position="336"/>
    </location>
</feature>
<reference evidence="5" key="1">
    <citation type="journal article" date="2019" name="Int. J. Syst. Evol. Microbiol.">
        <title>The Global Catalogue of Microorganisms (GCM) 10K type strain sequencing project: providing services to taxonomists for standard genome sequencing and annotation.</title>
        <authorList>
            <consortium name="The Broad Institute Genomics Platform"/>
            <consortium name="The Broad Institute Genome Sequencing Center for Infectious Disease"/>
            <person name="Wu L."/>
            <person name="Ma J."/>
        </authorList>
    </citation>
    <scope>NUCLEOTIDE SEQUENCE [LARGE SCALE GENOMIC DNA]</scope>
    <source>
        <strain evidence="5">JCM 16702</strain>
    </source>
</reference>
<protein>
    <submittedName>
        <fullName evidence="4">Acyltransferase</fullName>
    </submittedName>
</protein>
<feature type="transmembrane region" description="Helical" evidence="2">
    <location>
        <begin position="170"/>
        <end position="187"/>
    </location>
</feature>
<evidence type="ECO:0000256" key="1">
    <source>
        <dbReference type="SAM" id="MobiDB-lite"/>
    </source>
</evidence>
<comment type="caution">
    <text evidence="4">The sequence shown here is derived from an EMBL/GenBank/DDBJ whole genome shotgun (WGS) entry which is preliminary data.</text>
</comment>
<dbReference type="Proteomes" id="UP001500683">
    <property type="component" value="Unassembled WGS sequence"/>
</dbReference>
<feature type="transmembrane region" description="Helical" evidence="2">
    <location>
        <begin position="256"/>
        <end position="279"/>
    </location>
</feature>
<keyword evidence="2" id="KW-0472">Membrane</keyword>
<evidence type="ECO:0000313" key="5">
    <source>
        <dbReference type="Proteomes" id="UP001500683"/>
    </source>
</evidence>
<feature type="domain" description="Acyltransferase 3" evidence="3">
    <location>
        <begin position="19"/>
        <end position="335"/>
    </location>
</feature>
<keyword evidence="4" id="KW-0808">Transferase</keyword>
<keyword evidence="5" id="KW-1185">Reference proteome</keyword>
<proteinExistence type="predicted"/>
<evidence type="ECO:0000256" key="2">
    <source>
        <dbReference type="SAM" id="Phobius"/>
    </source>
</evidence>
<gene>
    <name evidence="4" type="ORF">GCM10022214_82070</name>
</gene>
<dbReference type="Pfam" id="PF01757">
    <property type="entry name" value="Acyl_transf_3"/>
    <property type="match status" value="1"/>
</dbReference>